<evidence type="ECO:0000259" key="3">
    <source>
        <dbReference type="Pfam" id="PF15902"/>
    </source>
</evidence>
<name>A0A1U9K6Q5_9BACL</name>
<dbReference type="RefSeq" id="WP_077719575.1">
    <property type="nucleotide sequence ID" value="NZ_CP019699.1"/>
</dbReference>
<protein>
    <recommendedName>
        <fullName evidence="3">Sortilin N-terminal domain-containing protein</fullName>
    </recommendedName>
</protein>
<feature type="chain" id="PRO_5038675544" description="Sortilin N-terminal domain-containing protein" evidence="2">
    <location>
        <begin position="19"/>
        <end position="302"/>
    </location>
</feature>
<keyword evidence="1" id="KW-0677">Repeat</keyword>
<dbReference type="AlphaFoldDB" id="A0A1U9K6Q5"/>
<organism evidence="4 5">
    <name type="scientific">Novibacillus thermophilus</name>
    <dbReference type="NCBI Taxonomy" id="1471761"/>
    <lineage>
        <taxon>Bacteria</taxon>
        <taxon>Bacillati</taxon>
        <taxon>Bacillota</taxon>
        <taxon>Bacilli</taxon>
        <taxon>Bacillales</taxon>
        <taxon>Thermoactinomycetaceae</taxon>
        <taxon>Novibacillus</taxon>
    </lineage>
</organism>
<keyword evidence="2" id="KW-0732">Signal</keyword>
<dbReference type="InterPro" id="IPR054817">
    <property type="entry name" value="Glycosyl_F510_1955-like"/>
</dbReference>
<dbReference type="CDD" id="cd15482">
    <property type="entry name" value="Sialidase_non-viral"/>
    <property type="match status" value="1"/>
</dbReference>
<dbReference type="EMBL" id="CP019699">
    <property type="protein sequence ID" value="AQS55711.1"/>
    <property type="molecule type" value="Genomic_DNA"/>
</dbReference>
<feature type="domain" description="Sortilin N-terminal" evidence="3">
    <location>
        <begin position="104"/>
        <end position="210"/>
    </location>
</feature>
<dbReference type="SUPFAM" id="SSF110296">
    <property type="entry name" value="Oligoxyloglucan reducing end-specific cellobiohydrolase"/>
    <property type="match status" value="1"/>
</dbReference>
<dbReference type="KEGG" id="ntr:B0W44_07810"/>
<dbReference type="NCBIfam" id="NF045728">
    <property type="entry name" value="glycosyl_F510_1955"/>
    <property type="match status" value="1"/>
</dbReference>
<dbReference type="PROSITE" id="PS51257">
    <property type="entry name" value="PROKAR_LIPOPROTEIN"/>
    <property type="match status" value="1"/>
</dbReference>
<dbReference type="OrthoDB" id="9764804at2"/>
<feature type="signal peptide" evidence="2">
    <location>
        <begin position="1"/>
        <end position="18"/>
    </location>
</feature>
<evidence type="ECO:0000256" key="2">
    <source>
        <dbReference type="SAM" id="SignalP"/>
    </source>
</evidence>
<sequence length="302" mass="33507">MKLTKLIVLAMTSLILIAGCSQQKKEFTYEKTNKTVDHIHGLGIKDSNLYIATHTGLMKHEGKNWYATSANNHDYMGFSMTKEGFYSSGHPIEGSNLKNPLGLIKSTDNGKTLDKLAFYGESDFHYLTAGFDSNAIYVINQEPNSELKTGMYYTLDEGKTWESSKFSGIESDSIGNISAHPKKDEIIAVSTKDGLYLSKDYGNNFELITDPFMVPAVLMLDDSIIYSTLDDKGVHLFSQTLNDGTATEISIPDVSANNPILFVTANHENPEQIAIITYANDIFITKDKGENWTKIAKEGKLQ</sequence>
<evidence type="ECO:0000313" key="5">
    <source>
        <dbReference type="Proteomes" id="UP000188603"/>
    </source>
</evidence>
<dbReference type="Pfam" id="PF15902">
    <property type="entry name" value="Sortilin-Vps10"/>
    <property type="match status" value="1"/>
</dbReference>
<dbReference type="InterPro" id="IPR015943">
    <property type="entry name" value="WD40/YVTN_repeat-like_dom_sf"/>
</dbReference>
<dbReference type="InterPro" id="IPR031778">
    <property type="entry name" value="Sortilin_N"/>
</dbReference>
<evidence type="ECO:0000256" key="1">
    <source>
        <dbReference type="ARBA" id="ARBA00022737"/>
    </source>
</evidence>
<gene>
    <name evidence="4" type="ORF">B0W44_07810</name>
</gene>
<proteinExistence type="predicted"/>
<dbReference type="Gene3D" id="2.130.10.10">
    <property type="entry name" value="YVTN repeat-like/Quinoprotein amine dehydrogenase"/>
    <property type="match status" value="1"/>
</dbReference>
<accession>A0A1U9K6Q5</accession>
<dbReference type="Proteomes" id="UP000188603">
    <property type="component" value="Chromosome"/>
</dbReference>
<reference evidence="4 5" key="1">
    <citation type="journal article" date="2015" name="Int. J. Syst. Evol. Microbiol.">
        <title>Novibacillus thermophilus gen. nov., sp. nov., a Gram-staining-negative and moderately thermophilic member of the family Thermoactinomycetaceae.</title>
        <authorList>
            <person name="Yang G."/>
            <person name="Chen J."/>
            <person name="Zhou S."/>
        </authorList>
    </citation>
    <scope>NUCLEOTIDE SEQUENCE [LARGE SCALE GENOMIC DNA]</scope>
    <source>
        <strain evidence="4 5">SG-1</strain>
    </source>
</reference>
<keyword evidence="5" id="KW-1185">Reference proteome</keyword>
<dbReference type="STRING" id="1471761.B0W44_07810"/>
<evidence type="ECO:0000313" key="4">
    <source>
        <dbReference type="EMBL" id="AQS55711.1"/>
    </source>
</evidence>